<keyword evidence="1" id="KW-0472">Membrane</keyword>
<dbReference type="AlphaFoldDB" id="A0A1G2JKS5"/>
<evidence type="ECO:0000313" key="2">
    <source>
        <dbReference type="EMBL" id="OGZ87729.1"/>
    </source>
</evidence>
<keyword evidence="1" id="KW-0812">Transmembrane</keyword>
<evidence type="ECO:0000313" key="3">
    <source>
        <dbReference type="Proteomes" id="UP000178935"/>
    </source>
</evidence>
<gene>
    <name evidence="2" type="ORF">A2561_03495</name>
</gene>
<accession>A0A1G2JKS5</accession>
<proteinExistence type="predicted"/>
<organism evidence="2 3">
    <name type="scientific">Candidatus Staskawiczbacteria bacterium RIFOXYD1_FULL_32_13</name>
    <dbReference type="NCBI Taxonomy" id="1802234"/>
    <lineage>
        <taxon>Bacteria</taxon>
        <taxon>Candidatus Staskawicziibacteriota</taxon>
    </lineage>
</organism>
<dbReference type="Proteomes" id="UP000178935">
    <property type="component" value="Unassembled WGS sequence"/>
</dbReference>
<dbReference type="EMBL" id="MHPU01000039">
    <property type="protein sequence ID" value="OGZ87729.1"/>
    <property type="molecule type" value="Genomic_DNA"/>
</dbReference>
<evidence type="ECO:0000256" key="1">
    <source>
        <dbReference type="SAM" id="Phobius"/>
    </source>
</evidence>
<name>A0A1G2JKS5_9BACT</name>
<sequence length="466" mass="55232">MASKIYKTYFFFMPWARKAFWDPFWWAILFVVILFIPFLRPWGWFFLPMMLIVQLKELYLWWIMWDFTYAKFKWVVIEMIPPKEVLAPFKAMEDVFTSLWPIYDSGNWREQWCEGEFAESAYWFSWEIVSAEGSVHFYLRCLAQHRRTIESIIYGHYPEIEMREVPDYLKAIPQDIPNQEWDLYGEDWMFEKIDCYPIRTYEKFFEPQGERISAEEKRIDPMASLLEGLSRLGPGEHFWIQFITTPVVDSEVGLNAIAKKEIDRIARRPVKKEKTFLQDIGDLLYYLIMGPTKEGSGEKATYKFLPRVMEDEGDDNELMLTPGEKEVLLGIEDKMKKPIFKCSVRGAYVAKRENWSGASKNAGRGYFGHFKTMHLNALRYTGDTRPKTHYLFRKRRAYFRARKMFRNIVRRFPAMYPDMKAYTILLNSEELATLFHFPNKLTGLVSPSVARVESKRGGPPENLPIE</sequence>
<keyword evidence="1" id="KW-1133">Transmembrane helix</keyword>
<protein>
    <submittedName>
        <fullName evidence="2">Uncharacterized protein</fullName>
    </submittedName>
</protein>
<feature type="transmembrane region" description="Helical" evidence="1">
    <location>
        <begin position="20"/>
        <end position="39"/>
    </location>
</feature>
<reference evidence="2 3" key="1">
    <citation type="journal article" date="2016" name="Nat. Commun.">
        <title>Thousands of microbial genomes shed light on interconnected biogeochemical processes in an aquifer system.</title>
        <authorList>
            <person name="Anantharaman K."/>
            <person name="Brown C.T."/>
            <person name="Hug L.A."/>
            <person name="Sharon I."/>
            <person name="Castelle C.J."/>
            <person name="Probst A.J."/>
            <person name="Thomas B.C."/>
            <person name="Singh A."/>
            <person name="Wilkins M.J."/>
            <person name="Karaoz U."/>
            <person name="Brodie E.L."/>
            <person name="Williams K.H."/>
            <person name="Hubbard S.S."/>
            <person name="Banfield J.F."/>
        </authorList>
    </citation>
    <scope>NUCLEOTIDE SEQUENCE [LARGE SCALE GENOMIC DNA]</scope>
</reference>
<comment type="caution">
    <text evidence="2">The sequence shown here is derived from an EMBL/GenBank/DDBJ whole genome shotgun (WGS) entry which is preliminary data.</text>
</comment>